<feature type="transmembrane region" description="Helical" evidence="1">
    <location>
        <begin position="99"/>
        <end position="118"/>
    </location>
</feature>
<name>A0ABS6Z2S3_9ACTN</name>
<reference evidence="2 3" key="1">
    <citation type="submission" date="2019-12" db="EMBL/GenBank/DDBJ databases">
        <title>Genome sequence of Streptomyces bambusae.</title>
        <authorList>
            <person name="Bansal K."/>
            <person name="Choksket S."/>
            <person name="Korpole S."/>
            <person name="Patil P.B."/>
        </authorList>
    </citation>
    <scope>NUCLEOTIDE SEQUENCE [LARGE SCALE GENOMIC DNA]</scope>
    <source>
        <strain evidence="2 3">SK60</strain>
    </source>
</reference>
<accession>A0ABS6Z2S3</accession>
<proteinExistence type="predicted"/>
<feature type="transmembrane region" description="Helical" evidence="1">
    <location>
        <begin position="74"/>
        <end position="93"/>
    </location>
</feature>
<evidence type="ECO:0000256" key="1">
    <source>
        <dbReference type="SAM" id="Phobius"/>
    </source>
</evidence>
<keyword evidence="1" id="KW-1133">Transmembrane helix</keyword>
<dbReference type="EMBL" id="WTFF01000012">
    <property type="protein sequence ID" value="MBW5481010.1"/>
    <property type="molecule type" value="Genomic_DNA"/>
</dbReference>
<keyword evidence="3" id="KW-1185">Reference proteome</keyword>
<protein>
    <submittedName>
        <fullName evidence="2">Uncharacterized protein</fullName>
    </submittedName>
</protein>
<gene>
    <name evidence="2" type="ORF">GPJ59_03660</name>
</gene>
<dbReference type="Proteomes" id="UP000812013">
    <property type="component" value="Unassembled WGS sequence"/>
</dbReference>
<evidence type="ECO:0000313" key="3">
    <source>
        <dbReference type="Proteomes" id="UP000812013"/>
    </source>
</evidence>
<evidence type="ECO:0000313" key="2">
    <source>
        <dbReference type="EMBL" id="MBW5481010.1"/>
    </source>
</evidence>
<sequence>MFGGVYGTVLASALLAALEQEGGEYTPFYDAAWVLVTAVAAGLAHGYAHHMATHEHGSAGHRWLVLLRAVWHEWPVIAATAPSVLLLVLSGFAGWKESAVTAVGLGLNTALLFGWGTLVARRLGYRPGRALLIGAADATIGLAIIVANAVLK</sequence>
<feature type="transmembrane region" description="Helical" evidence="1">
    <location>
        <begin position="130"/>
        <end position="151"/>
    </location>
</feature>
<keyword evidence="1" id="KW-0812">Transmembrane</keyword>
<keyword evidence="1" id="KW-0472">Membrane</keyword>
<comment type="caution">
    <text evidence="2">The sequence shown here is derived from an EMBL/GenBank/DDBJ whole genome shotgun (WGS) entry which is preliminary data.</text>
</comment>
<organism evidence="2 3">
    <name type="scientific">Streptomyces bambusae</name>
    <dbReference type="NCBI Taxonomy" id="1550616"/>
    <lineage>
        <taxon>Bacteria</taxon>
        <taxon>Bacillati</taxon>
        <taxon>Actinomycetota</taxon>
        <taxon>Actinomycetes</taxon>
        <taxon>Kitasatosporales</taxon>
        <taxon>Streptomycetaceae</taxon>
        <taxon>Streptomyces</taxon>
    </lineage>
</organism>